<proteinExistence type="predicted"/>
<dbReference type="EMBL" id="QEAM01000096">
    <property type="protein sequence ID" value="TPX46716.1"/>
    <property type="molecule type" value="Genomic_DNA"/>
</dbReference>
<protein>
    <submittedName>
        <fullName evidence="1">Uncharacterized protein</fullName>
    </submittedName>
</protein>
<dbReference type="AlphaFoldDB" id="A0A507D5M4"/>
<dbReference type="VEuPathDB" id="FungiDB:SeMB42_g02283"/>
<dbReference type="Proteomes" id="UP000320475">
    <property type="component" value="Unassembled WGS sequence"/>
</dbReference>
<sequence length="130" mass="14667">MVTSYLANLSPESIRLDQHHSDDGIRVLILRAARRRTRRKLALLTTTGTAFTKNASFIKIPIYWTRSPRWGGGGWMYLVPSRQPYIVKYGGDRVKAGSQTAKQYSLTAEIGDLENRSYSHALVVCRLALL</sequence>
<evidence type="ECO:0000313" key="2">
    <source>
        <dbReference type="Proteomes" id="UP000320475"/>
    </source>
</evidence>
<name>A0A507D5M4_9FUNG</name>
<comment type="caution">
    <text evidence="1">The sequence shown here is derived from an EMBL/GenBank/DDBJ whole genome shotgun (WGS) entry which is preliminary data.</text>
</comment>
<evidence type="ECO:0000313" key="1">
    <source>
        <dbReference type="EMBL" id="TPX46716.1"/>
    </source>
</evidence>
<accession>A0A507D5M4</accession>
<organism evidence="1 2">
    <name type="scientific">Synchytrium endobioticum</name>
    <dbReference type="NCBI Taxonomy" id="286115"/>
    <lineage>
        <taxon>Eukaryota</taxon>
        <taxon>Fungi</taxon>
        <taxon>Fungi incertae sedis</taxon>
        <taxon>Chytridiomycota</taxon>
        <taxon>Chytridiomycota incertae sedis</taxon>
        <taxon>Chytridiomycetes</taxon>
        <taxon>Synchytriales</taxon>
        <taxon>Synchytriaceae</taxon>
        <taxon>Synchytrium</taxon>
    </lineage>
</organism>
<reference evidence="1 2" key="1">
    <citation type="journal article" date="2019" name="Sci. Rep.">
        <title>Comparative genomics of chytrid fungi reveal insights into the obligate biotrophic and pathogenic lifestyle of Synchytrium endobioticum.</title>
        <authorList>
            <person name="van de Vossenberg B.T.L.H."/>
            <person name="Warris S."/>
            <person name="Nguyen H.D.T."/>
            <person name="van Gent-Pelzer M.P.E."/>
            <person name="Joly D.L."/>
            <person name="van de Geest H.C."/>
            <person name="Bonants P.J.M."/>
            <person name="Smith D.S."/>
            <person name="Levesque C.A."/>
            <person name="van der Lee T.A.J."/>
        </authorList>
    </citation>
    <scope>NUCLEOTIDE SEQUENCE [LARGE SCALE GENOMIC DNA]</scope>
    <source>
        <strain evidence="1 2">LEV6574</strain>
    </source>
</reference>
<gene>
    <name evidence="1" type="ORF">SeLEV6574_g03076</name>
</gene>